<dbReference type="InterPro" id="IPR007050">
    <property type="entry name" value="HTH_bacterioopsin"/>
</dbReference>
<dbReference type="PANTHER" id="PTHR34236">
    <property type="entry name" value="DIMETHYL SULFOXIDE REDUCTASE TRANSCRIPTIONAL ACTIVATOR"/>
    <property type="match status" value="1"/>
</dbReference>
<comment type="caution">
    <text evidence="5">The sequence shown here is derived from an EMBL/GenBank/DDBJ whole genome shotgun (WGS) entry which is preliminary data.</text>
</comment>
<proteinExistence type="predicted"/>
<dbReference type="PANTHER" id="PTHR34236:SF1">
    <property type="entry name" value="DIMETHYL SULFOXIDE REDUCTASE TRANSCRIPTIONAL ACTIVATOR"/>
    <property type="match status" value="1"/>
</dbReference>
<reference evidence="5 6" key="1">
    <citation type="journal article" date="2019" name="Int. J. Syst. Evol. Microbiol.">
        <title>The Global Catalogue of Microorganisms (GCM) 10K type strain sequencing project: providing services to taxonomists for standard genome sequencing and annotation.</title>
        <authorList>
            <consortium name="The Broad Institute Genomics Platform"/>
            <consortium name="The Broad Institute Genome Sequencing Center for Infectious Disease"/>
            <person name="Wu L."/>
            <person name="Ma J."/>
        </authorList>
    </citation>
    <scope>NUCLEOTIDE SEQUENCE [LARGE SCALE GENOMIC DNA]</scope>
    <source>
        <strain evidence="5 6">CGMCC 1.3240</strain>
    </source>
</reference>
<sequence>MSVIVKLQVPAADFEFGRVFSAIGTETTVELESLVPVPGSSTPFVWICGPDHDALVAEIAAHPTIHAVERVESLRGQSLYALDWAIEYDHLFRALREYAVQVLSAKRVGTGWRFTLRFLTHRSLSRFRDYCTDARIGLDVARIYNMPEAQPDQPFGLSRPQREALVLAVREGYYDIPRGCNTADIAELLSISDQAVTERLRRAIATLTRNTVMAESLPR</sequence>
<dbReference type="AlphaFoldDB" id="A0ABD5UY15"/>
<dbReference type="InterPro" id="IPR031803">
    <property type="entry name" value="BAT_GAF/HTH-assoc"/>
</dbReference>
<dbReference type="EMBL" id="JBHSXQ010000001">
    <property type="protein sequence ID" value="MFC6904033.1"/>
    <property type="molecule type" value="Genomic_DNA"/>
</dbReference>
<evidence type="ECO:0000256" key="1">
    <source>
        <dbReference type="ARBA" id="ARBA00023015"/>
    </source>
</evidence>
<feature type="domain" description="HTH bat-type" evidence="3">
    <location>
        <begin position="160"/>
        <end position="208"/>
    </location>
</feature>
<dbReference type="RefSeq" id="WP_340602535.1">
    <property type="nucleotide sequence ID" value="NZ_JBBMXV010000001.1"/>
</dbReference>
<dbReference type="Pfam" id="PF15915">
    <property type="entry name" value="BAT"/>
    <property type="match status" value="1"/>
</dbReference>
<keyword evidence="1" id="KW-0805">Transcription regulation</keyword>
<dbReference type="Gene3D" id="1.10.10.10">
    <property type="entry name" value="Winged helix-like DNA-binding domain superfamily/Winged helix DNA-binding domain"/>
    <property type="match status" value="1"/>
</dbReference>
<keyword evidence="2" id="KW-0804">Transcription</keyword>
<name>A0ABD5UY15_9EURY</name>
<keyword evidence="6" id="KW-1185">Reference proteome</keyword>
<dbReference type="InterPro" id="IPR036388">
    <property type="entry name" value="WH-like_DNA-bd_sf"/>
</dbReference>
<gene>
    <name evidence="5" type="ORF">ACFQGH_02335</name>
</gene>
<dbReference type="InterPro" id="IPR013324">
    <property type="entry name" value="RNA_pol_sigma_r3/r4-like"/>
</dbReference>
<evidence type="ECO:0000259" key="3">
    <source>
        <dbReference type="Pfam" id="PF04967"/>
    </source>
</evidence>
<accession>A0ABD5UY15</accession>
<protein>
    <submittedName>
        <fullName evidence="5">Helix-turn-helix domain-containing protein</fullName>
    </submittedName>
</protein>
<feature type="domain" description="Bacterioopsin transcriptional activator GAF and HTH associated" evidence="4">
    <location>
        <begin position="24"/>
        <end position="141"/>
    </location>
</feature>
<organism evidence="5 6">
    <name type="scientific">Halalkalicoccus tibetensis</name>
    <dbReference type="NCBI Taxonomy" id="175632"/>
    <lineage>
        <taxon>Archaea</taxon>
        <taxon>Methanobacteriati</taxon>
        <taxon>Methanobacteriota</taxon>
        <taxon>Stenosarchaea group</taxon>
        <taxon>Halobacteria</taxon>
        <taxon>Halobacteriales</taxon>
        <taxon>Halococcaceae</taxon>
        <taxon>Halalkalicoccus</taxon>
    </lineage>
</organism>
<evidence type="ECO:0000313" key="6">
    <source>
        <dbReference type="Proteomes" id="UP001596312"/>
    </source>
</evidence>
<dbReference type="Pfam" id="PF04967">
    <property type="entry name" value="HTH_10"/>
    <property type="match status" value="1"/>
</dbReference>
<dbReference type="Proteomes" id="UP001596312">
    <property type="component" value="Unassembled WGS sequence"/>
</dbReference>
<evidence type="ECO:0000313" key="5">
    <source>
        <dbReference type="EMBL" id="MFC6904033.1"/>
    </source>
</evidence>
<evidence type="ECO:0000256" key="2">
    <source>
        <dbReference type="ARBA" id="ARBA00023163"/>
    </source>
</evidence>
<evidence type="ECO:0000259" key="4">
    <source>
        <dbReference type="Pfam" id="PF15915"/>
    </source>
</evidence>
<dbReference type="SUPFAM" id="SSF88659">
    <property type="entry name" value="Sigma3 and sigma4 domains of RNA polymerase sigma factors"/>
    <property type="match status" value="1"/>
</dbReference>